<dbReference type="Proteomes" id="UP000240325">
    <property type="component" value="Segment"/>
</dbReference>
<name>A0A2H4UU31_9VIRU</name>
<sequence>MSSHKGCDNYQWNASSAMRKATSDMSVSMGVGFLSVTKQLTGSNDASKDAYRNCVNCNTHANYHKK</sequence>
<keyword evidence="2" id="KW-1185">Reference proteome</keyword>
<reference evidence="1" key="1">
    <citation type="journal article" date="2017" name="Elife">
        <title>The kinetoplastid-infecting Bodo saltans virus (BsV), a window into the most abundant giant viruses in the sea.</title>
        <authorList>
            <person name="Deeg C.M."/>
            <person name="Chow C.-E.T."/>
            <person name="Suttle C.A."/>
        </authorList>
    </citation>
    <scope>NUCLEOTIDE SEQUENCE</scope>
    <source>
        <strain evidence="1">NG1</strain>
    </source>
</reference>
<organism evidence="1">
    <name type="scientific">Bodo saltans virus</name>
    <dbReference type="NCBI Taxonomy" id="2024608"/>
    <lineage>
        <taxon>Viruses</taxon>
        <taxon>Varidnaviria</taxon>
        <taxon>Bamfordvirae</taxon>
        <taxon>Nucleocytoviricota</taxon>
        <taxon>Megaviricetes</taxon>
        <taxon>Imitervirales</taxon>
        <taxon>Mimiviridae</taxon>
        <taxon>Klosneuvirinae</taxon>
        <taxon>Theiavirus</taxon>
        <taxon>Theiavirus salishense</taxon>
    </lineage>
</organism>
<evidence type="ECO:0000313" key="1">
    <source>
        <dbReference type="EMBL" id="ATZ80357.1"/>
    </source>
</evidence>
<proteinExistence type="predicted"/>
<dbReference type="EMBL" id="MF782455">
    <property type="protein sequence ID" value="ATZ80357.1"/>
    <property type="molecule type" value="Genomic_DNA"/>
</dbReference>
<evidence type="ECO:0000313" key="2">
    <source>
        <dbReference type="Proteomes" id="UP000240325"/>
    </source>
</evidence>
<protein>
    <submittedName>
        <fullName evidence="1">Uncharacterized protein</fullName>
    </submittedName>
</protein>
<gene>
    <name evidence="1" type="ORF">BMW23_0299</name>
</gene>
<accession>A0A2H4UU31</accession>